<dbReference type="EC" id="3.1.3.-" evidence="1"/>
<dbReference type="GO" id="GO:0000287">
    <property type="term" value="F:magnesium ion binding"/>
    <property type="evidence" value="ECO:0007669"/>
    <property type="project" value="TreeGrafter"/>
</dbReference>
<dbReference type="Gene3D" id="3.30.1240.10">
    <property type="match status" value="1"/>
</dbReference>
<dbReference type="AlphaFoldDB" id="A0A2Z3YYW0"/>
<keyword evidence="2" id="KW-1185">Reference proteome</keyword>
<dbReference type="Proteomes" id="UP000247696">
    <property type="component" value="Chromosome"/>
</dbReference>
<proteinExistence type="predicted"/>
<dbReference type="PROSITE" id="PS01228">
    <property type="entry name" value="COF_1"/>
    <property type="match status" value="1"/>
</dbReference>
<dbReference type="KEGG" id="cpre:Csp1_25290"/>
<accession>A0A2Z3YYW0</accession>
<dbReference type="PANTHER" id="PTHR10000">
    <property type="entry name" value="PHOSPHOSERINE PHOSPHATASE"/>
    <property type="match status" value="1"/>
</dbReference>
<evidence type="ECO:0000313" key="1">
    <source>
        <dbReference type="EMBL" id="AWT27277.1"/>
    </source>
</evidence>
<dbReference type="GO" id="GO:0016791">
    <property type="term" value="F:phosphatase activity"/>
    <property type="evidence" value="ECO:0007669"/>
    <property type="project" value="TreeGrafter"/>
</dbReference>
<dbReference type="GO" id="GO:0005829">
    <property type="term" value="C:cytosol"/>
    <property type="evidence" value="ECO:0007669"/>
    <property type="project" value="TreeGrafter"/>
</dbReference>
<dbReference type="InterPro" id="IPR006379">
    <property type="entry name" value="HAD-SF_hydro_IIB"/>
</dbReference>
<gene>
    <name evidence="1" type="ORF">Csp1_25290</name>
</gene>
<dbReference type="SUPFAM" id="SSF56784">
    <property type="entry name" value="HAD-like"/>
    <property type="match status" value="1"/>
</dbReference>
<dbReference type="InterPro" id="IPR036412">
    <property type="entry name" value="HAD-like_sf"/>
</dbReference>
<dbReference type="STRING" id="1737425.GCA_900049755_01365"/>
<reference evidence="2" key="1">
    <citation type="submission" date="2017-11" db="EMBL/GenBank/DDBJ databases">
        <title>Otitis media/interna in a cat caused by the recently described species Corynebacterium provencense.</title>
        <authorList>
            <person name="Kittl S."/>
            <person name="Brodard I."/>
            <person name="Rychener L."/>
            <person name="Jores J."/>
            <person name="Roosje P."/>
            <person name="Gobeli Brawand S."/>
        </authorList>
    </citation>
    <scope>NUCLEOTIDE SEQUENCE [LARGE SCALE GENOMIC DNA]</scope>
    <source>
        <strain evidence="2">17KM38</strain>
    </source>
</reference>
<dbReference type="PANTHER" id="PTHR10000:SF8">
    <property type="entry name" value="HAD SUPERFAMILY HYDROLASE-LIKE, TYPE 3"/>
    <property type="match status" value="1"/>
</dbReference>
<dbReference type="Pfam" id="PF08282">
    <property type="entry name" value="Hydrolase_3"/>
    <property type="match status" value="1"/>
</dbReference>
<evidence type="ECO:0000313" key="2">
    <source>
        <dbReference type="Proteomes" id="UP000247696"/>
    </source>
</evidence>
<dbReference type="Gene3D" id="3.40.50.1000">
    <property type="entry name" value="HAD superfamily/HAD-like"/>
    <property type="match status" value="1"/>
</dbReference>
<organism evidence="1 2">
    <name type="scientific">Corynebacterium provencense</name>
    <dbReference type="NCBI Taxonomy" id="1737425"/>
    <lineage>
        <taxon>Bacteria</taxon>
        <taxon>Bacillati</taxon>
        <taxon>Actinomycetota</taxon>
        <taxon>Actinomycetes</taxon>
        <taxon>Mycobacteriales</taxon>
        <taxon>Corynebacteriaceae</taxon>
        <taxon>Corynebacterium</taxon>
    </lineage>
</organism>
<dbReference type="NCBIfam" id="TIGR01484">
    <property type="entry name" value="HAD-SF-IIB"/>
    <property type="match status" value="1"/>
</dbReference>
<name>A0A2Z3YYW0_9CORY</name>
<dbReference type="EMBL" id="CP024988">
    <property type="protein sequence ID" value="AWT27277.1"/>
    <property type="molecule type" value="Genomic_DNA"/>
</dbReference>
<dbReference type="InterPro" id="IPR023214">
    <property type="entry name" value="HAD_sf"/>
</dbReference>
<keyword evidence="1" id="KW-0378">Hydrolase</keyword>
<protein>
    <submittedName>
        <fullName evidence="1">Phosphatase</fullName>
        <ecNumber evidence="1">3.1.3.-</ecNumber>
    </submittedName>
</protein>
<sequence>MEETAEALTAGPGVSPVAAPVQAPVAAPRPTLVVSDLDGTLLTSADRVSPRTREVIGRLVADGVRFIPASGRPARWILPVVEQLGLSPVCVCANGAVVYDSATDRVTYAAELSPSVLRRVASDIVDATGPVLARRGLGPVSFAVERTGTSAFDRADELFAVEPAFPHAWDSEEHAVETRDRLLSSPAVKLLVRHEGLGSADMFDLVEPVVDPDDAHVTWSFDGGLLEVNVPGVTKLSGLAHALGDASGGDVGADAVPGIDPARVVAFGDMPNDLAMLRWAGFGVAMGNAVPEVRDATVHHTVSNDDDGVAEVLERWF</sequence>